<evidence type="ECO:0000313" key="2">
    <source>
        <dbReference type="Proteomes" id="UP000828390"/>
    </source>
</evidence>
<reference evidence="1" key="1">
    <citation type="journal article" date="2019" name="bioRxiv">
        <title>The Genome of the Zebra Mussel, Dreissena polymorpha: A Resource for Invasive Species Research.</title>
        <authorList>
            <person name="McCartney M.A."/>
            <person name="Auch B."/>
            <person name="Kono T."/>
            <person name="Mallez S."/>
            <person name="Zhang Y."/>
            <person name="Obille A."/>
            <person name="Becker A."/>
            <person name="Abrahante J.E."/>
            <person name="Garbe J."/>
            <person name="Badalamenti J.P."/>
            <person name="Herman A."/>
            <person name="Mangelson H."/>
            <person name="Liachko I."/>
            <person name="Sullivan S."/>
            <person name="Sone E.D."/>
            <person name="Koren S."/>
            <person name="Silverstein K.A.T."/>
            <person name="Beckman K.B."/>
            <person name="Gohl D.M."/>
        </authorList>
    </citation>
    <scope>NUCLEOTIDE SEQUENCE</scope>
    <source>
        <strain evidence="1">Duluth1</strain>
        <tissue evidence="1">Whole animal</tissue>
    </source>
</reference>
<gene>
    <name evidence="1" type="ORF">DPMN_101848</name>
</gene>
<dbReference type="SUPFAM" id="SSF55447">
    <property type="entry name" value="CO dehydrogenase flavoprotein C-terminal domain-like"/>
    <property type="match status" value="1"/>
</dbReference>
<keyword evidence="2" id="KW-1185">Reference proteome</keyword>
<dbReference type="InterPro" id="IPR036683">
    <property type="entry name" value="CO_DH_flav_C_dom_sf"/>
</dbReference>
<dbReference type="Gene3D" id="3.30.390.50">
    <property type="entry name" value="CO dehydrogenase flavoprotein, C-terminal domain"/>
    <property type="match status" value="1"/>
</dbReference>
<accession>A0A9D4LI64</accession>
<dbReference type="Proteomes" id="UP000828390">
    <property type="component" value="Unassembled WGS sequence"/>
</dbReference>
<proteinExistence type="predicted"/>
<dbReference type="AlphaFoldDB" id="A0A9D4LI64"/>
<reference evidence="1" key="2">
    <citation type="submission" date="2020-11" db="EMBL/GenBank/DDBJ databases">
        <authorList>
            <person name="McCartney M.A."/>
            <person name="Auch B."/>
            <person name="Kono T."/>
            <person name="Mallez S."/>
            <person name="Becker A."/>
            <person name="Gohl D.M."/>
            <person name="Silverstein K.A.T."/>
            <person name="Koren S."/>
            <person name="Bechman K.B."/>
            <person name="Herman A."/>
            <person name="Abrahante J.E."/>
            <person name="Garbe J."/>
        </authorList>
    </citation>
    <scope>NUCLEOTIDE SEQUENCE</scope>
    <source>
        <strain evidence="1">Duluth1</strain>
        <tissue evidence="1">Whole animal</tissue>
    </source>
</reference>
<sequence>MRVVFEGNTNVVKEFTLAYGGMAVVTVMPTKTMASVVGRWVLSLSESSIYRTVPQIIIWGTGFSPIDFEKKFILEIGHYCRVK</sequence>
<evidence type="ECO:0000313" key="1">
    <source>
        <dbReference type="EMBL" id="KAH3859132.1"/>
    </source>
</evidence>
<dbReference type="EMBL" id="JAIWYP010000003">
    <property type="protein sequence ID" value="KAH3859132.1"/>
    <property type="molecule type" value="Genomic_DNA"/>
</dbReference>
<name>A0A9D4LI64_DREPO</name>
<organism evidence="1 2">
    <name type="scientific">Dreissena polymorpha</name>
    <name type="common">Zebra mussel</name>
    <name type="synonym">Mytilus polymorpha</name>
    <dbReference type="NCBI Taxonomy" id="45954"/>
    <lineage>
        <taxon>Eukaryota</taxon>
        <taxon>Metazoa</taxon>
        <taxon>Spiralia</taxon>
        <taxon>Lophotrochozoa</taxon>
        <taxon>Mollusca</taxon>
        <taxon>Bivalvia</taxon>
        <taxon>Autobranchia</taxon>
        <taxon>Heteroconchia</taxon>
        <taxon>Euheterodonta</taxon>
        <taxon>Imparidentia</taxon>
        <taxon>Neoheterodontei</taxon>
        <taxon>Myida</taxon>
        <taxon>Dreissenoidea</taxon>
        <taxon>Dreissenidae</taxon>
        <taxon>Dreissena</taxon>
    </lineage>
</organism>
<protein>
    <submittedName>
        <fullName evidence="1">Uncharacterized protein</fullName>
    </submittedName>
</protein>
<comment type="caution">
    <text evidence="1">The sequence shown here is derived from an EMBL/GenBank/DDBJ whole genome shotgun (WGS) entry which is preliminary data.</text>
</comment>